<protein>
    <submittedName>
        <fullName evidence="5">MarR family transcriptional regulator</fullName>
    </submittedName>
</protein>
<dbReference type="InterPro" id="IPR000835">
    <property type="entry name" value="HTH_MarR-typ"/>
</dbReference>
<evidence type="ECO:0000313" key="6">
    <source>
        <dbReference type="Proteomes" id="UP001221686"/>
    </source>
</evidence>
<dbReference type="InterPro" id="IPR039422">
    <property type="entry name" value="MarR/SlyA-like"/>
</dbReference>
<keyword evidence="3" id="KW-0804">Transcription</keyword>
<evidence type="ECO:0000259" key="4">
    <source>
        <dbReference type="SMART" id="SM00347"/>
    </source>
</evidence>
<proteinExistence type="predicted"/>
<evidence type="ECO:0000256" key="2">
    <source>
        <dbReference type="ARBA" id="ARBA00023125"/>
    </source>
</evidence>
<accession>A0ABT5E8I8</accession>
<dbReference type="PANTHER" id="PTHR33164">
    <property type="entry name" value="TRANSCRIPTIONAL REGULATOR, MARR FAMILY"/>
    <property type="match status" value="1"/>
</dbReference>
<evidence type="ECO:0000313" key="5">
    <source>
        <dbReference type="EMBL" id="MDC0722172.1"/>
    </source>
</evidence>
<feature type="domain" description="HTH marR-type" evidence="4">
    <location>
        <begin position="39"/>
        <end position="141"/>
    </location>
</feature>
<dbReference type="Pfam" id="PF12802">
    <property type="entry name" value="MarR_2"/>
    <property type="match status" value="1"/>
</dbReference>
<dbReference type="EMBL" id="JAQNDL010000003">
    <property type="protein sequence ID" value="MDC0722172.1"/>
    <property type="molecule type" value="Genomic_DNA"/>
</dbReference>
<sequence>MSTTRTPSGPQDFTREGGSTMIGARLRRLSERIDGDAGRIYAESGIAFEQRWMAPMRLLSLHGPLSVREIAAALGISHASVSQARLSLHKARLISWTTDPTDARSRKLHLTASGRRMVERLAPIWSALMAAAIELDAEAEGTVAALERLDRALQRSSLYDRASAHLRRQTRA</sequence>
<dbReference type="SMART" id="SM00347">
    <property type="entry name" value="HTH_MARR"/>
    <property type="match status" value="1"/>
</dbReference>
<dbReference type="PANTHER" id="PTHR33164:SF64">
    <property type="entry name" value="TRANSCRIPTIONAL REGULATOR SLYA"/>
    <property type="match status" value="1"/>
</dbReference>
<evidence type="ECO:0000256" key="3">
    <source>
        <dbReference type="ARBA" id="ARBA00023163"/>
    </source>
</evidence>
<evidence type="ECO:0000256" key="1">
    <source>
        <dbReference type="ARBA" id="ARBA00023015"/>
    </source>
</evidence>
<dbReference type="Gene3D" id="1.10.10.10">
    <property type="entry name" value="Winged helix-like DNA-binding domain superfamily/Winged helix DNA-binding domain"/>
    <property type="match status" value="1"/>
</dbReference>
<comment type="caution">
    <text evidence="5">The sequence shown here is derived from an EMBL/GenBank/DDBJ whole genome shotgun (WGS) entry which is preliminary data.</text>
</comment>
<name>A0ABT5E8I8_9BACT</name>
<keyword evidence="1" id="KW-0805">Transcription regulation</keyword>
<dbReference type="SUPFAM" id="SSF46785">
    <property type="entry name" value="Winged helix' DNA-binding domain"/>
    <property type="match status" value="1"/>
</dbReference>
<keyword evidence="6" id="KW-1185">Reference proteome</keyword>
<dbReference type="RefSeq" id="WP_272090674.1">
    <property type="nucleotide sequence ID" value="NZ_JAQNDL010000003.1"/>
</dbReference>
<dbReference type="InterPro" id="IPR036390">
    <property type="entry name" value="WH_DNA-bd_sf"/>
</dbReference>
<reference evidence="5 6" key="1">
    <citation type="submission" date="2022-11" db="EMBL/GenBank/DDBJ databases">
        <title>Minimal conservation of predation-associated metabolite biosynthetic gene clusters underscores biosynthetic potential of Myxococcota including descriptions for ten novel species: Archangium lansinium sp. nov., Myxococcus landrumus sp. nov., Nannocystis bai.</title>
        <authorList>
            <person name="Ahearne A."/>
            <person name="Stevens C."/>
            <person name="Dowd S."/>
        </authorList>
    </citation>
    <scope>NUCLEOTIDE SEQUENCE [LARGE SCALE GENOMIC DNA]</scope>
    <source>
        <strain evidence="5 6">BB15-2</strain>
    </source>
</reference>
<gene>
    <name evidence="5" type="ORF">POL25_35045</name>
</gene>
<organism evidence="5 6">
    <name type="scientific">Nannocystis bainbridge</name>
    <dbReference type="NCBI Taxonomy" id="2995303"/>
    <lineage>
        <taxon>Bacteria</taxon>
        <taxon>Pseudomonadati</taxon>
        <taxon>Myxococcota</taxon>
        <taxon>Polyangia</taxon>
        <taxon>Nannocystales</taxon>
        <taxon>Nannocystaceae</taxon>
        <taxon>Nannocystis</taxon>
    </lineage>
</organism>
<keyword evidence="2" id="KW-0238">DNA-binding</keyword>
<dbReference type="Proteomes" id="UP001221686">
    <property type="component" value="Unassembled WGS sequence"/>
</dbReference>
<dbReference type="InterPro" id="IPR036388">
    <property type="entry name" value="WH-like_DNA-bd_sf"/>
</dbReference>